<sequence>MARDLAAAGADPWKPLVAGWSPGRLNLAGPTPDLFVVPEGQPGLSDSERAAAQEAKRLLAALGDRSCLGLGLACVAGVDATEAIRRLEAEPVEGSRLDALQEAVTAGYYGDEDMQIVGVTTVPGGCIVTQPWGYAPDTPGVQKRLSVGTVCYGLYANAKSGNQGSIARNGVIEDSDLHPGGGLDPEDTPTPEEVLRSYLYQHNAVAYACAWAGLRPADARAVFGPPDIWVDLPQRDYWKD</sequence>
<dbReference type="OrthoDB" id="3283992at2"/>
<evidence type="ECO:0000313" key="2">
    <source>
        <dbReference type="Proteomes" id="UP000270343"/>
    </source>
</evidence>
<dbReference type="Proteomes" id="UP000270343">
    <property type="component" value="Unassembled WGS sequence"/>
</dbReference>
<organism evidence="1 2">
    <name type="scientific">Streptomyces klenkii</name>
    <dbReference type="NCBI Taxonomy" id="1420899"/>
    <lineage>
        <taxon>Bacteria</taxon>
        <taxon>Bacillati</taxon>
        <taxon>Actinomycetota</taxon>
        <taxon>Actinomycetes</taxon>
        <taxon>Kitasatosporales</taxon>
        <taxon>Streptomycetaceae</taxon>
        <taxon>Streptomyces</taxon>
    </lineage>
</organism>
<dbReference type="AlphaFoldDB" id="A0A3B0AZS7"/>
<name>A0A3B0AZS7_9ACTN</name>
<dbReference type="EMBL" id="RBAM01000010">
    <property type="protein sequence ID" value="RKN65789.1"/>
    <property type="molecule type" value="Genomic_DNA"/>
</dbReference>
<protein>
    <submittedName>
        <fullName evidence="1">Ankyrin repeat domain-containing protein</fullName>
    </submittedName>
</protein>
<accession>A0A3B0AZS7</accession>
<keyword evidence="2" id="KW-1185">Reference proteome</keyword>
<proteinExistence type="predicted"/>
<gene>
    <name evidence="1" type="ORF">D7231_23485</name>
</gene>
<comment type="caution">
    <text evidence="1">The sequence shown here is derived from an EMBL/GenBank/DDBJ whole genome shotgun (WGS) entry which is preliminary data.</text>
</comment>
<reference evidence="1 2" key="1">
    <citation type="journal article" date="2015" name="Antonie Van Leeuwenhoek">
        <title>Streptomyces klenkii sp. nov., isolated from deep marine sediment.</title>
        <authorList>
            <person name="Veyisoglu A."/>
            <person name="Sahin N."/>
        </authorList>
    </citation>
    <scope>NUCLEOTIDE SEQUENCE [LARGE SCALE GENOMIC DNA]</scope>
    <source>
        <strain evidence="1 2">KCTC 29202</strain>
    </source>
</reference>
<evidence type="ECO:0000313" key="1">
    <source>
        <dbReference type="EMBL" id="RKN65789.1"/>
    </source>
</evidence>